<accession>A0ABD6AAM2</accession>
<dbReference type="AlphaFoldDB" id="A0ABD6AAM2"/>
<reference evidence="2 3" key="1">
    <citation type="journal article" date="2019" name="Int. J. Syst. Evol. Microbiol.">
        <title>The Global Catalogue of Microorganisms (GCM) 10K type strain sequencing project: providing services to taxonomists for standard genome sequencing and annotation.</title>
        <authorList>
            <consortium name="The Broad Institute Genomics Platform"/>
            <consortium name="The Broad Institute Genome Sequencing Center for Infectious Disease"/>
            <person name="Wu L."/>
            <person name="Ma J."/>
        </authorList>
    </citation>
    <scope>NUCLEOTIDE SEQUENCE [LARGE SCALE GENOMIC DNA]</scope>
    <source>
        <strain evidence="2 3">PSR21</strain>
    </source>
</reference>
<evidence type="ECO:0000313" key="2">
    <source>
        <dbReference type="EMBL" id="MFC7317303.1"/>
    </source>
</evidence>
<protein>
    <submittedName>
        <fullName evidence="2">Uncharacterized protein</fullName>
    </submittedName>
</protein>
<sequence>MADDPELTETERRALHELTLGIEHIYRGYGDLLDCHHQVGRGMNRLHEAERLLRGAGHGEFADALRDDHLPSGAIEDMWTYELVDTFYENFLTNLSSFEGRVRDDLADGERHITEREQQREWRERARDRDQSGNERGGERDA</sequence>
<proteinExistence type="predicted"/>
<gene>
    <name evidence="2" type="ORF">ACFQPE_10970</name>
</gene>
<dbReference type="RefSeq" id="WP_276303448.1">
    <property type="nucleotide sequence ID" value="NZ_CP119992.1"/>
</dbReference>
<comment type="caution">
    <text evidence="2">The sequence shown here is derived from an EMBL/GenBank/DDBJ whole genome shotgun (WGS) entry which is preliminary data.</text>
</comment>
<dbReference type="GeneID" id="79316029"/>
<name>A0ABD6AAM2_9EURY</name>
<organism evidence="2 3">
    <name type="scientific">Halomarina halobia</name>
    <dbReference type="NCBI Taxonomy" id="3033386"/>
    <lineage>
        <taxon>Archaea</taxon>
        <taxon>Methanobacteriati</taxon>
        <taxon>Methanobacteriota</taxon>
        <taxon>Stenosarchaea group</taxon>
        <taxon>Halobacteria</taxon>
        <taxon>Halobacteriales</taxon>
        <taxon>Natronomonadaceae</taxon>
        <taxon>Halomarina</taxon>
    </lineage>
</organism>
<feature type="region of interest" description="Disordered" evidence="1">
    <location>
        <begin position="109"/>
        <end position="142"/>
    </location>
</feature>
<dbReference type="Proteomes" id="UP001596547">
    <property type="component" value="Unassembled WGS sequence"/>
</dbReference>
<keyword evidence="3" id="KW-1185">Reference proteome</keyword>
<evidence type="ECO:0000313" key="3">
    <source>
        <dbReference type="Proteomes" id="UP001596547"/>
    </source>
</evidence>
<evidence type="ECO:0000256" key="1">
    <source>
        <dbReference type="SAM" id="MobiDB-lite"/>
    </source>
</evidence>
<dbReference type="EMBL" id="JBHTBF010000002">
    <property type="protein sequence ID" value="MFC7317303.1"/>
    <property type="molecule type" value="Genomic_DNA"/>
</dbReference>